<dbReference type="EMBL" id="MU154571">
    <property type="protein sequence ID" value="KAF9494584.1"/>
    <property type="molecule type" value="Genomic_DNA"/>
</dbReference>
<accession>A0A9P5ZV73</accession>
<dbReference type="Proteomes" id="UP000807025">
    <property type="component" value="Unassembled WGS sequence"/>
</dbReference>
<keyword evidence="2" id="KW-1185">Reference proteome</keyword>
<evidence type="ECO:0000313" key="2">
    <source>
        <dbReference type="Proteomes" id="UP000807025"/>
    </source>
</evidence>
<name>A0A9P5ZV73_PLEER</name>
<reference evidence="1" key="1">
    <citation type="submission" date="2020-11" db="EMBL/GenBank/DDBJ databases">
        <authorList>
            <consortium name="DOE Joint Genome Institute"/>
            <person name="Ahrendt S."/>
            <person name="Riley R."/>
            <person name="Andreopoulos W."/>
            <person name="Labutti K."/>
            <person name="Pangilinan J."/>
            <person name="Ruiz-Duenas F.J."/>
            <person name="Barrasa J.M."/>
            <person name="Sanchez-Garcia M."/>
            <person name="Camarero S."/>
            <person name="Miyauchi S."/>
            <person name="Serrano A."/>
            <person name="Linde D."/>
            <person name="Babiker R."/>
            <person name="Drula E."/>
            <person name="Ayuso-Fernandez I."/>
            <person name="Pacheco R."/>
            <person name="Padilla G."/>
            <person name="Ferreira P."/>
            <person name="Barriuso J."/>
            <person name="Kellner H."/>
            <person name="Castanera R."/>
            <person name="Alfaro M."/>
            <person name="Ramirez L."/>
            <person name="Pisabarro A.G."/>
            <person name="Kuo A."/>
            <person name="Tritt A."/>
            <person name="Lipzen A."/>
            <person name="He G."/>
            <person name="Yan M."/>
            <person name="Ng V."/>
            <person name="Cullen D."/>
            <person name="Martin F."/>
            <person name="Rosso M.-N."/>
            <person name="Henrissat B."/>
            <person name="Hibbett D."/>
            <person name="Martinez A.T."/>
            <person name="Grigoriev I.V."/>
        </authorList>
    </citation>
    <scope>NUCLEOTIDE SEQUENCE</scope>
    <source>
        <strain evidence="1">ATCC 90797</strain>
    </source>
</reference>
<dbReference type="AlphaFoldDB" id="A0A9P5ZV73"/>
<organism evidence="1 2">
    <name type="scientific">Pleurotus eryngii</name>
    <name type="common">Boletus of the steppes</name>
    <dbReference type="NCBI Taxonomy" id="5323"/>
    <lineage>
        <taxon>Eukaryota</taxon>
        <taxon>Fungi</taxon>
        <taxon>Dikarya</taxon>
        <taxon>Basidiomycota</taxon>
        <taxon>Agaricomycotina</taxon>
        <taxon>Agaricomycetes</taxon>
        <taxon>Agaricomycetidae</taxon>
        <taxon>Agaricales</taxon>
        <taxon>Pleurotineae</taxon>
        <taxon>Pleurotaceae</taxon>
        <taxon>Pleurotus</taxon>
    </lineage>
</organism>
<proteinExistence type="predicted"/>
<sequence>MHIYIKGMKSQITDVQVWPNGGAMTAQDTSLIEYVKKCAGWAATYAPGPYTSSCGYHCFSQECPHRTQTLADEVYSTDIEPGKGNHKVYCGMTYVCTVDGAVAWQFWMINPLTVGYLSDNGSPGRPALDAYQTMAVLDNMSCPRRHALDAYQTMAVLDNMSWCPSIDSTSKEGKR</sequence>
<gene>
    <name evidence="1" type="ORF">BDN71DRAFT_1431663</name>
</gene>
<evidence type="ECO:0000313" key="1">
    <source>
        <dbReference type="EMBL" id="KAF9494584.1"/>
    </source>
</evidence>
<protein>
    <submittedName>
        <fullName evidence="1">Uncharacterized protein</fullName>
    </submittedName>
</protein>
<comment type="caution">
    <text evidence="1">The sequence shown here is derived from an EMBL/GenBank/DDBJ whole genome shotgun (WGS) entry which is preliminary data.</text>
</comment>